<name>I5AQF4_EUBC6</name>
<keyword evidence="1" id="KW-1133">Transmembrane helix</keyword>
<reference evidence="2 3" key="1">
    <citation type="submission" date="2010-08" db="EMBL/GenBank/DDBJ databases">
        <authorList>
            <consortium name="US DOE Joint Genome Institute (JGI-PGF)"/>
            <person name="Lucas S."/>
            <person name="Copeland A."/>
            <person name="Lapidus A."/>
            <person name="Cheng J.-F."/>
            <person name="Bruce D."/>
            <person name="Goodwin L."/>
            <person name="Pitluck S."/>
            <person name="Land M.L."/>
            <person name="Hauser L."/>
            <person name="Chang Y.-J."/>
            <person name="Anderson I.J."/>
            <person name="Johnson E."/>
            <person name="Mulhopadhyay B."/>
            <person name="Kyrpides N."/>
            <person name="Woyke T.J."/>
        </authorList>
    </citation>
    <scope>NUCLEOTIDE SEQUENCE [LARGE SCALE GENOMIC DNA]</scope>
    <source>
        <strain evidence="2 3">6</strain>
    </source>
</reference>
<dbReference type="AlphaFoldDB" id="I5AQF4"/>
<evidence type="ECO:0000256" key="1">
    <source>
        <dbReference type="SAM" id="Phobius"/>
    </source>
</evidence>
<reference evidence="2 3" key="2">
    <citation type="submission" date="2012-02" db="EMBL/GenBank/DDBJ databases">
        <title>Improved High-Quality Draft sequence of Eubacterium cellulosolvens 6.</title>
        <authorList>
            <consortium name="US DOE Joint Genome Institute"/>
            <person name="Lucas S."/>
            <person name="Han J."/>
            <person name="Lapidus A."/>
            <person name="Cheng J.-F."/>
            <person name="Goodwin L."/>
            <person name="Pitluck S."/>
            <person name="Peters L."/>
            <person name="Mikhailova N."/>
            <person name="Gu W."/>
            <person name="Detter J.C."/>
            <person name="Han C."/>
            <person name="Tapia R."/>
            <person name="Land M."/>
            <person name="Hauser L."/>
            <person name="Kyrpides N."/>
            <person name="Ivanova N."/>
            <person name="Pagani I."/>
            <person name="Johnson E."/>
            <person name="Mukhopadhyay B."/>
            <person name="Anderson I."/>
            <person name="Woyke T."/>
        </authorList>
    </citation>
    <scope>NUCLEOTIDE SEQUENCE [LARGE SCALE GENOMIC DNA]</scope>
    <source>
        <strain evidence="2 3">6</strain>
    </source>
</reference>
<accession>I5AQF4</accession>
<keyword evidence="1" id="KW-0812">Transmembrane</keyword>
<dbReference type="STRING" id="633697.EubceDRAFT1_0165"/>
<protein>
    <submittedName>
        <fullName evidence="2">Uncharacterized protein</fullName>
    </submittedName>
</protein>
<feature type="transmembrane region" description="Helical" evidence="1">
    <location>
        <begin position="6"/>
        <end position="27"/>
    </location>
</feature>
<dbReference type="Proteomes" id="UP000005753">
    <property type="component" value="Chromosome"/>
</dbReference>
<gene>
    <name evidence="2" type="ORF">EubceDRAFT1_0165</name>
</gene>
<keyword evidence="3" id="KW-1185">Reference proteome</keyword>
<dbReference type="EMBL" id="CM001487">
    <property type="protein sequence ID" value="EIM56027.1"/>
    <property type="molecule type" value="Genomic_DNA"/>
</dbReference>
<sequence>MKKVNIWISLTAVVVLLGAFFCGYNRFGLFRSLEYYKGFDWATTSQRLESRLKKGYQKKNTDEYKMYYTNEWYPDEYPGTWCQESYCVDNKTGYLKEVNILFATRDSKSMNLVYSTEIKKITSKIGKGIEYEDRNHQYTEWIGKRSTIRVIKNDYEYEDSNDAVQIVYLDKKNMKPFFTEKHLSESVFKLMIEKFYCEPSPAYDEKSLDLTNESDYSYFKLRKTEETYKAVAVMNKYLFGEDQNGSARIVADAEGLSEDHPMTVEWIMQHPVRASKLWDEVVGYTNKDDFLANKEVLDKEYSFLTEEEKHRA</sequence>
<evidence type="ECO:0000313" key="3">
    <source>
        <dbReference type="Proteomes" id="UP000005753"/>
    </source>
</evidence>
<organism evidence="2 3">
    <name type="scientific">Eubacterium cellulosolvens (strain ATCC 43171 / JCM 9499 / 6)</name>
    <name type="common">Cillobacterium cellulosolvens</name>
    <dbReference type="NCBI Taxonomy" id="633697"/>
    <lineage>
        <taxon>Bacteria</taxon>
        <taxon>Bacillati</taxon>
        <taxon>Bacillota</taxon>
        <taxon>Clostridia</taxon>
        <taxon>Eubacteriales</taxon>
        <taxon>Eubacteriaceae</taxon>
        <taxon>Eubacterium</taxon>
    </lineage>
</organism>
<keyword evidence="1" id="KW-0472">Membrane</keyword>
<evidence type="ECO:0000313" key="2">
    <source>
        <dbReference type="EMBL" id="EIM56027.1"/>
    </source>
</evidence>
<dbReference type="HOGENOM" id="CLU_942481_0_0_9"/>
<proteinExistence type="predicted"/>
<dbReference type="OrthoDB" id="1773819at2"/>